<protein>
    <submittedName>
        <fullName evidence="2">Aromatic ring-opening dioxygenase LigA</fullName>
    </submittedName>
</protein>
<sequence length="173" mass="17965">MDIFRFTTKGNIVSTATVPATALSATKTKVVKLIGWAGILGAIVMIVGGGVVWGVVSSQLAAENITVSEDAEFLAGAPVVGPFSAYAQATIINHHALAMADNKTYAELEQDDPLRATVMNASFLRTSLFTSVVSFGVSAFAMGMGLLSGLFGWAILTLAPAWPKKTTATGVRA</sequence>
<keyword evidence="2" id="KW-0560">Oxidoreductase</keyword>
<keyword evidence="1" id="KW-1133">Transmembrane helix</keyword>
<evidence type="ECO:0000256" key="1">
    <source>
        <dbReference type="SAM" id="Phobius"/>
    </source>
</evidence>
<keyword evidence="1" id="KW-0472">Membrane</keyword>
<keyword evidence="1" id="KW-0812">Transmembrane</keyword>
<reference evidence="2 3" key="1">
    <citation type="submission" date="2016-06" db="EMBL/GenBank/DDBJ databases">
        <title>Genome sequencing of Cryobacterium arcticum PAMC 27867.</title>
        <authorList>
            <person name="Lee J."/>
            <person name="Kim O.-S."/>
        </authorList>
    </citation>
    <scope>NUCLEOTIDE SEQUENCE [LARGE SCALE GENOMIC DNA]</scope>
    <source>
        <strain evidence="2 3">PAMC 27867</strain>
    </source>
</reference>
<evidence type="ECO:0000313" key="2">
    <source>
        <dbReference type="EMBL" id="ANP72393.1"/>
    </source>
</evidence>
<dbReference type="PATRIC" id="fig|670052.7.peg.1491"/>
<accession>A0A1B1BIT4</accession>
<dbReference type="STRING" id="670052.PA27867_1436"/>
<feature type="transmembrane region" description="Helical" evidence="1">
    <location>
        <begin position="33"/>
        <end position="56"/>
    </location>
</feature>
<dbReference type="KEGG" id="cart:PA27867_1436"/>
<keyword evidence="3" id="KW-1185">Reference proteome</keyword>
<feature type="transmembrane region" description="Helical" evidence="1">
    <location>
        <begin position="128"/>
        <end position="156"/>
    </location>
</feature>
<dbReference type="EMBL" id="CP016282">
    <property type="protein sequence ID" value="ANP72393.1"/>
    <property type="molecule type" value="Genomic_DNA"/>
</dbReference>
<organism evidence="2 3">
    <name type="scientific">Cryobacterium arcticum</name>
    <dbReference type="NCBI Taxonomy" id="670052"/>
    <lineage>
        <taxon>Bacteria</taxon>
        <taxon>Bacillati</taxon>
        <taxon>Actinomycetota</taxon>
        <taxon>Actinomycetes</taxon>
        <taxon>Micrococcales</taxon>
        <taxon>Microbacteriaceae</taxon>
        <taxon>Cryobacterium</taxon>
    </lineage>
</organism>
<dbReference type="GO" id="GO:0051213">
    <property type="term" value="F:dioxygenase activity"/>
    <property type="evidence" value="ECO:0007669"/>
    <property type="project" value="UniProtKB-KW"/>
</dbReference>
<evidence type="ECO:0000313" key="3">
    <source>
        <dbReference type="Proteomes" id="UP000092582"/>
    </source>
</evidence>
<gene>
    <name evidence="2" type="ORF">PA27867_1436</name>
</gene>
<dbReference type="AlphaFoldDB" id="A0A1B1BIT4"/>
<name>A0A1B1BIT4_9MICO</name>
<keyword evidence="2" id="KW-0223">Dioxygenase</keyword>
<proteinExistence type="predicted"/>
<dbReference type="Proteomes" id="UP000092582">
    <property type="component" value="Chromosome 1"/>
</dbReference>